<reference evidence="1 2" key="1">
    <citation type="submission" date="2023-07" db="EMBL/GenBank/DDBJ databases">
        <title>Genomic Encyclopedia of Type Strains, Phase IV (KMG-IV): sequencing the most valuable type-strain genomes for metagenomic binning, comparative biology and taxonomic classification.</title>
        <authorList>
            <person name="Goeker M."/>
        </authorList>
    </citation>
    <scope>NUCLEOTIDE SEQUENCE [LARGE SCALE GENOMIC DNA]</scope>
    <source>
        <strain evidence="1 2">DSM 4006</strain>
    </source>
</reference>
<name>A0ABT9XG42_9BACL</name>
<dbReference type="RefSeq" id="WP_410028476.1">
    <property type="nucleotide sequence ID" value="NZ_JAUANV010000002.1"/>
</dbReference>
<keyword evidence="2" id="KW-1185">Reference proteome</keyword>
<evidence type="ECO:0000313" key="1">
    <source>
        <dbReference type="EMBL" id="MDQ0189261.1"/>
    </source>
</evidence>
<sequence>MADGDFLLHLLVAALVHRKECVSAGETVGKTGDLTVQDGW</sequence>
<dbReference type="Proteomes" id="UP001232973">
    <property type="component" value="Unassembled WGS sequence"/>
</dbReference>
<protein>
    <submittedName>
        <fullName evidence="1">Uncharacterized protein</fullName>
    </submittedName>
</protein>
<accession>A0ABT9XG42</accession>
<gene>
    <name evidence="1" type="ORF">J2S03_001077</name>
</gene>
<evidence type="ECO:0000313" key="2">
    <source>
        <dbReference type="Proteomes" id="UP001232973"/>
    </source>
</evidence>
<proteinExistence type="predicted"/>
<organism evidence="1 2">
    <name type="scientific">Alicyclobacillus cycloheptanicus</name>
    <dbReference type="NCBI Taxonomy" id="1457"/>
    <lineage>
        <taxon>Bacteria</taxon>
        <taxon>Bacillati</taxon>
        <taxon>Bacillota</taxon>
        <taxon>Bacilli</taxon>
        <taxon>Bacillales</taxon>
        <taxon>Alicyclobacillaceae</taxon>
        <taxon>Alicyclobacillus</taxon>
    </lineage>
</organism>
<dbReference type="EMBL" id="JAUSTP010000005">
    <property type="protein sequence ID" value="MDQ0189261.1"/>
    <property type="molecule type" value="Genomic_DNA"/>
</dbReference>
<comment type="caution">
    <text evidence="1">The sequence shown here is derived from an EMBL/GenBank/DDBJ whole genome shotgun (WGS) entry which is preliminary data.</text>
</comment>